<dbReference type="PROSITE" id="PS50931">
    <property type="entry name" value="HTH_LYSR"/>
    <property type="match status" value="1"/>
</dbReference>
<dbReference type="Pfam" id="PF03466">
    <property type="entry name" value="LysR_substrate"/>
    <property type="match status" value="1"/>
</dbReference>
<comment type="similarity">
    <text evidence="1">Belongs to the LysR transcriptional regulatory family.</text>
</comment>
<organism evidence="6 7">
    <name type="scientific">Sulfobacillus thermotolerans</name>
    <dbReference type="NCBI Taxonomy" id="338644"/>
    <lineage>
        <taxon>Bacteria</taxon>
        <taxon>Bacillati</taxon>
        <taxon>Bacillota</taxon>
        <taxon>Clostridia</taxon>
        <taxon>Eubacteriales</taxon>
        <taxon>Clostridiales Family XVII. Incertae Sedis</taxon>
        <taxon>Sulfobacillus</taxon>
    </lineage>
</organism>
<dbReference type="InterPro" id="IPR000847">
    <property type="entry name" value="LysR_HTH_N"/>
</dbReference>
<dbReference type="InterPro" id="IPR005119">
    <property type="entry name" value="LysR_subst-bd"/>
</dbReference>
<accession>A0ABM6RUN5</accession>
<evidence type="ECO:0000256" key="1">
    <source>
        <dbReference type="ARBA" id="ARBA00009437"/>
    </source>
</evidence>
<dbReference type="RefSeq" id="WP_158246295.1">
    <property type="nucleotide sequence ID" value="NZ_CP133983.1"/>
</dbReference>
<protein>
    <recommendedName>
        <fullName evidence="5">HTH lysR-type domain-containing protein</fullName>
    </recommendedName>
</protein>
<evidence type="ECO:0000256" key="2">
    <source>
        <dbReference type="ARBA" id="ARBA00023015"/>
    </source>
</evidence>
<evidence type="ECO:0000256" key="3">
    <source>
        <dbReference type="ARBA" id="ARBA00023125"/>
    </source>
</evidence>
<dbReference type="PRINTS" id="PR00039">
    <property type="entry name" value="HTHLYSR"/>
</dbReference>
<reference evidence="6 7" key="1">
    <citation type="journal article" date="2019" name="Sci. Rep.">
        <title>Sulfobacillus thermotolerans: new insights into resistance and metabolic capacities of acidophilic chemolithotrophs.</title>
        <authorList>
            <person name="Panyushkina A.E."/>
            <person name="Babenko V.V."/>
            <person name="Nikitina A.S."/>
            <person name="Selezneva O.V."/>
            <person name="Tsaplina I.A."/>
            <person name="Letarova M.A."/>
            <person name="Kostryukova E.S."/>
            <person name="Letarov A.V."/>
        </authorList>
    </citation>
    <scope>NUCLEOTIDE SEQUENCE [LARGE SCALE GENOMIC DNA]</scope>
    <source>
        <strain evidence="6 7">Kr1</strain>
    </source>
</reference>
<dbReference type="Gene3D" id="3.40.190.10">
    <property type="entry name" value="Periplasmic binding protein-like II"/>
    <property type="match status" value="2"/>
</dbReference>
<dbReference type="Gene3D" id="1.10.10.10">
    <property type="entry name" value="Winged helix-like DNA-binding domain superfamily/Winged helix DNA-binding domain"/>
    <property type="match status" value="1"/>
</dbReference>
<dbReference type="CDD" id="cd05466">
    <property type="entry name" value="PBP2_LTTR_substrate"/>
    <property type="match status" value="1"/>
</dbReference>
<evidence type="ECO:0000259" key="5">
    <source>
        <dbReference type="PROSITE" id="PS50931"/>
    </source>
</evidence>
<sequence>MVLSHLKTFVRIVDAGSLTRAAEQLSLTQPAVTKQLAALEEEFQTTLLIRQGRRMRLTATGEVLYHYAKRIQSLAEQAYEAVAEVERPGQGEIDVGAVSTVAVFSLPKVLAIFTRNFPRLRIRVHIGDIQTTLDGIIRQELAVGLVTVPIIHPQVDSIPLFQDTVRLVVNPDRARKLPSQISLEELAHMDFISYQTPSRFRAFMDGMLEQHGIIPHVLMEFNSHDLVKSMVKVGLGVAFVPDSVVAEDLANGTLTAIEVPELPPLARTTSLILSKDPPRTGGLMALLATFFDHYQVEPRLWPGWYWETRAEESALPWSAPRSTARHPSTHS</sequence>
<keyword evidence="2" id="KW-0805">Transcription regulation</keyword>
<dbReference type="SUPFAM" id="SSF46785">
    <property type="entry name" value="Winged helix' DNA-binding domain"/>
    <property type="match status" value="1"/>
</dbReference>
<evidence type="ECO:0000256" key="4">
    <source>
        <dbReference type="ARBA" id="ARBA00023163"/>
    </source>
</evidence>
<dbReference type="Proteomes" id="UP000325292">
    <property type="component" value="Chromosome"/>
</dbReference>
<gene>
    <name evidence="6" type="ORF">BXT84_14440</name>
</gene>
<evidence type="ECO:0000313" key="7">
    <source>
        <dbReference type="Proteomes" id="UP000325292"/>
    </source>
</evidence>
<dbReference type="InterPro" id="IPR036390">
    <property type="entry name" value="WH_DNA-bd_sf"/>
</dbReference>
<dbReference type="EMBL" id="CP019454">
    <property type="protein sequence ID" value="AUW95004.1"/>
    <property type="molecule type" value="Genomic_DNA"/>
</dbReference>
<proteinExistence type="inferred from homology"/>
<evidence type="ECO:0000313" key="6">
    <source>
        <dbReference type="EMBL" id="AUW95004.1"/>
    </source>
</evidence>
<dbReference type="InterPro" id="IPR036388">
    <property type="entry name" value="WH-like_DNA-bd_sf"/>
</dbReference>
<keyword evidence="7" id="KW-1185">Reference proteome</keyword>
<keyword evidence="3" id="KW-0238">DNA-binding</keyword>
<dbReference type="SUPFAM" id="SSF53850">
    <property type="entry name" value="Periplasmic binding protein-like II"/>
    <property type="match status" value="1"/>
</dbReference>
<keyword evidence="4" id="KW-0804">Transcription</keyword>
<name>A0ABM6RUN5_9FIRM</name>
<dbReference type="Pfam" id="PF00126">
    <property type="entry name" value="HTH_1"/>
    <property type="match status" value="1"/>
</dbReference>
<dbReference type="PANTHER" id="PTHR30126:SF40">
    <property type="entry name" value="HTH-TYPE TRANSCRIPTIONAL REGULATOR GLTR"/>
    <property type="match status" value="1"/>
</dbReference>
<dbReference type="PANTHER" id="PTHR30126">
    <property type="entry name" value="HTH-TYPE TRANSCRIPTIONAL REGULATOR"/>
    <property type="match status" value="1"/>
</dbReference>
<feature type="domain" description="HTH lysR-type" evidence="5">
    <location>
        <begin position="1"/>
        <end position="58"/>
    </location>
</feature>